<reference evidence="6" key="1">
    <citation type="submission" date="2023-05" db="EMBL/GenBank/DDBJ databases">
        <title>Anaerotaeda fermentans gen. nov., sp. nov., a novel anaerobic planctomycete of the new family within the order Sedimentisphaerales isolated from Taman Peninsula, Russia.</title>
        <authorList>
            <person name="Khomyakova M.A."/>
            <person name="Merkel A.Y."/>
            <person name="Slobodkin A.I."/>
        </authorList>
    </citation>
    <scope>NUCLEOTIDE SEQUENCE</scope>
    <source>
        <strain evidence="6">M17dextr</strain>
    </source>
</reference>
<dbReference type="AlphaFoldDB" id="A0AAW6TUI6"/>
<dbReference type="PROSITE" id="PS51760">
    <property type="entry name" value="GH10_2"/>
    <property type="match status" value="1"/>
</dbReference>
<comment type="similarity">
    <text evidence="4">Belongs to the glycosyl hydrolase 10 (cellulase F) family.</text>
</comment>
<dbReference type="PANTHER" id="PTHR31490:SF1">
    <property type="entry name" value="ENDO-1,4-BETA-XYLANASE 1"/>
    <property type="match status" value="1"/>
</dbReference>
<sequence length="446" mass="50204">MAGDVNRRGFLRLTAGTGAAWMMGTSGIGRAVPSPTAEILGEADARIAKHRKGKATLRVLGPDGQPLPTGTKLLIRQTRHAFLFGCNIFRLGRCRTPEDNTAYADQFAELLNFATLPFYWWSYERQKGQPADDRTDETVRWCRRHGITTKGHPLAWNYVDPRWLTGTPEEVMQLQIERIARCMKRFKADIGIWDVVNEATHHDRDETKRNAPLLTEAISRMGVGPYVRAAYRTAREADPDATLIINDYRTDPTFEEKVISQLVDEDQQPLYDVIGIQSHMHGGYWGPARTWEVCERFARYGKPLHFTETTLVSGPKSASGWTTTAEGEEQQAERAAEFYTVLFSHPAVEAVTWWDFSDQGAWQGAPAGLIRDDMSPKPVYERLADLVKRKWWTQDTVENGVDGRAPIEGFLGDYEVAAEQGGRRLSGRFTLAKDAAELAEVRMVLA</sequence>
<dbReference type="Pfam" id="PF00331">
    <property type="entry name" value="Glyco_hydro_10"/>
    <property type="match status" value="1"/>
</dbReference>
<dbReference type="PANTHER" id="PTHR31490">
    <property type="entry name" value="GLYCOSYL HYDROLASE"/>
    <property type="match status" value="1"/>
</dbReference>
<dbReference type="GO" id="GO:0031176">
    <property type="term" value="F:endo-1,4-beta-xylanase activity"/>
    <property type="evidence" value="ECO:0007669"/>
    <property type="project" value="UniProtKB-EC"/>
</dbReference>
<dbReference type="SUPFAM" id="SSF51445">
    <property type="entry name" value="(Trans)glycosidases"/>
    <property type="match status" value="1"/>
</dbReference>
<comment type="catalytic activity">
    <reaction evidence="4">
        <text>Endohydrolysis of (1-&gt;4)-beta-D-xylosidic linkages in xylans.</text>
        <dbReference type="EC" id="3.2.1.8"/>
    </reaction>
</comment>
<organism evidence="6 7">
    <name type="scientific">Anaerobaca lacustris</name>
    <dbReference type="NCBI Taxonomy" id="3044600"/>
    <lineage>
        <taxon>Bacteria</taxon>
        <taxon>Pseudomonadati</taxon>
        <taxon>Planctomycetota</taxon>
        <taxon>Phycisphaerae</taxon>
        <taxon>Sedimentisphaerales</taxon>
        <taxon>Anaerobacaceae</taxon>
        <taxon>Anaerobaca</taxon>
    </lineage>
</organism>
<evidence type="ECO:0000256" key="3">
    <source>
        <dbReference type="ARBA" id="ARBA00023326"/>
    </source>
</evidence>
<feature type="domain" description="GH10" evidence="5">
    <location>
        <begin position="93"/>
        <end position="386"/>
    </location>
</feature>
<evidence type="ECO:0000256" key="2">
    <source>
        <dbReference type="ARBA" id="ARBA00023277"/>
    </source>
</evidence>
<gene>
    <name evidence="6" type="ORF">QJ522_02565</name>
</gene>
<evidence type="ECO:0000256" key="1">
    <source>
        <dbReference type="ARBA" id="ARBA00022801"/>
    </source>
</evidence>
<keyword evidence="4" id="KW-0326">Glycosidase</keyword>
<dbReference type="Gene3D" id="3.20.20.80">
    <property type="entry name" value="Glycosidases"/>
    <property type="match status" value="1"/>
</dbReference>
<proteinExistence type="inferred from homology"/>
<dbReference type="RefSeq" id="WP_349243325.1">
    <property type="nucleotide sequence ID" value="NZ_JASCXX010000002.1"/>
</dbReference>
<dbReference type="PRINTS" id="PR00134">
    <property type="entry name" value="GLHYDRLASE10"/>
</dbReference>
<dbReference type="InterPro" id="IPR044846">
    <property type="entry name" value="GH10"/>
</dbReference>
<dbReference type="InterPro" id="IPR001000">
    <property type="entry name" value="GH10_dom"/>
</dbReference>
<keyword evidence="3 4" id="KW-0624">Polysaccharide degradation</keyword>
<dbReference type="InterPro" id="IPR017853">
    <property type="entry name" value="GH"/>
</dbReference>
<comment type="caution">
    <text evidence="6">The sequence shown here is derived from an EMBL/GenBank/DDBJ whole genome shotgun (WGS) entry which is preliminary data.</text>
</comment>
<dbReference type="EMBL" id="JASCXX010000002">
    <property type="protein sequence ID" value="MDI6447914.1"/>
    <property type="molecule type" value="Genomic_DNA"/>
</dbReference>
<dbReference type="PROSITE" id="PS51318">
    <property type="entry name" value="TAT"/>
    <property type="match status" value="1"/>
</dbReference>
<dbReference type="SMART" id="SM00633">
    <property type="entry name" value="Glyco_10"/>
    <property type="match status" value="1"/>
</dbReference>
<evidence type="ECO:0000259" key="5">
    <source>
        <dbReference type="PROSITE" id="PS51760"/>
    </source>
</evidence>
<keyword evidence="1 4" id="KW-0378">Hydrolase</keyword>
<keyword evidence="2 4" id="KW-0119">Carbohydrate metabolism</keyword>
<keyword evidence="7" id="KW-1185">Reference proteome</keyword>
<dbReference type="Proteomes" id="UP001431776">
    <property type="component" value="Unassembled WGS sequence"/>
</dbReference>
<protein>
    <recommendedName>
        <fullName evidence="4">Beta-xylanase</fullName>
        <ecNumber evidence="4">3.2.1.8</ecNumber>
    </recommendedName>
</protein>
<dbReference type="GO" id="GO:0000272">
    <property type="term" value="P:polysaccharide catabolic process"/>
    <property type="evidence" value="ECO:0007669"/>
    <property type="project" value="UniProtKB-KW"/>
</dbReference>
<evidence type="ECO:0000256" key="4">
    <source>
        <dbReference type="RuleBase" id="RU361174"/>
    </source>
</evidence>
<dbReference type="InterPro" id="IPR006311">
    <property type="entry name" value="TAT_signal"/>
</dbReference>
<name>A0AAW6TUI6_9BACT</name>
<evidence type="ECO:0000313" key="6">
    <source>
        <dbReference type="EMBL" id="MDI6447914.1"/>
    </source>
</evidence>
<evidence type="ECO:0000313" key="7">
    <source>
        <dbReference type="Proteomes" id="UP001431776"/>
    </source>
</evidence>
<accession>A0AAW6TUI6</accession>
<dbReference type="EC" id="3.2.1.8" evidence="4"/>